<dbReference type="InterPro" id="IPR008278">
    <property type="entry name" value="4-PPantetheinyl_Trfase_dom"/>
</dbReference>
<sequence length="246" mass="26252">MIGGTAPRRTIAPDDVDLWWTALTGECAPEDRRVLSAAELGRSSRFGTAGFANDFIRTRATLRRVLAAYVGIAPEAVEFTAGVHGKLELPGHALPFNLTHTTDCAVIAIAGSGAVGVDIESLDTDFDQVALATRVLTPGEADLVRADRRRFLHHWVAKESYLKWLGSGLTIAPDTLELGADASGRTVVTGVDGVALPVGYVHRFGLSPRHVGAFVSHRPARRFPLRPAESAGARTHFGRRSAGVQA</sequence>
<dbReference type="InterPro" id="IPR050559">
    <property type="entry name" value="P-Pant_transferase_sf"/>
</dbReference>
<evidence type="ECO:0000256" key="2">
    <source>
        <dbReference type="ARBA" id="ARBA00022679"/>
    </source>
</evidence>
<dbReference type="Proteomes" id="UP000031364">
    <property type="component" value="Unassembled WGS sequence"/>
</dbReference>
<dbReference type="PANTHER" id="PTHR12215:SF10">
    <property type="entry name" value="L-AMINOADIPATE-SEMIALDEHYDE DEHYDROGENASE-PHOSPHOPANTETHEINYL TRANSFERASE"/>
    <property type="match status" value="1"/>
</dbReference>
<protein>
    <recommendedName>
        <fullName evidence="3">4'-phosphopantetheinyl transferase domain-containing protein</fullName>
    </recommendedName>
</protein>
<reference evidence="4 5" key="1">
    <citation type="journal article" date="2014" name="Int. J. Syst. Evol. Microbiol.">
        <title>Nocardia vulneris sp. nov., isolated from wounds of human patients in North America.</title>
        <authorList>
            <person name="Lasker B.A."/>
            <person name="Bell M."/>
            <person name="Klenk H.P."/>
            <person name="Sproer C."/>
            <person name="Schumann C."/>
            <person name="Schumann P."/>
            <person name="Brown J.M."/>
        </authorList>
    </citation>
    <scope>NUCLEOTIDE SEQUENCE [LARGE SCALE GENOMIC DNA]</scope>
    <source>
        <strain evidence="4 5">W9851</strain>
    </source>
</reference>
<feature type="domain" description="4'-phosphopantetheinyl transferase" evidence="3">
    <location>
        <begin position="114"/>
        <end position="189"/>
    </location>
</feature>
<organism evidence="4 5">
    <name type="scientific">Nocardia vulneris</name>
    <dbReference type="NCBI Taxonomy" id="1141657"/>
    <lineage>
        <taxon>Bacteria</taxon>
        <taxon>Bacillati</taxon>
        <taxon>Actinomycetota</taxon>
        <taxon>Actinomycetes</taxon>
        <taxon>Mycobacteriales</taxon>
        <taxon>Nocardiaceae</taxon>
        <taxon>Nocardia</taxon>
    </lineage>
</organism>
<dbReference type="InterPro" id="IPR037143">
    <property type="entry name" value="4-PPantetheinyl_Trfase_dom_sf"/>
</dbReference>
<comment type="caution">
    <text evidence="4">The sequence shown here is derived from an EMBL/GenBank/DDBJ whole genome shotgun (WGS) entry which is preliminary data.</text>
</comment>
<evidence type="ECO:0000313" key="5">
    <source>
        <dbReference type="Proteomes" id="UP000031364"/>
    </source>
</evidence>
<comment type="similarity">
    <text evidence="1">Belongs to the P-Pant transferase superfamily. Gsp/Sfp/HetI/AcpT family.</text>
</comment>
<keyword evidence="2" id="KW-0808">Transferase</keyword>
<dbReference type="EMBL" id="JNFP01000032">
    <property type="protein sequence ID" value="KIA62419.1"/>
    <property type="molecule type" value="Genomic_DNA"/>
</dbReference>
<dbReference type="SUPFAM" id="SSF56214">
    <property type="entry name" value="4'-phosphopantetheinyl transferase"/>
    <property type="match status" value="2"/>
</dbReference>
<dbReference type="Pfam" id="PF01648">
    <property type="entry name" value="ACPS"/>
    <property type="match status" value="1"/>
</dbReference>
<proteinExistence type="inferred from homology"/>
<name>A0ABR4ZBN8_9NOCA</name>
<evidence type="ECO:0000313" key="4">
    <source>
        <dbReference type="EMBL" id="KIA62419.1"/>
    </source>
</evidence>
<accession>A0ABR4ZBN8</accession>
<dbReference type="PANTHER" id="PTHR12215">
    <property type="entry name" value="PHOSPHOPANTETHEINE TRANSFERASE"/>
    <property type="match status" value="1"/>
</dbReference>
<dbReference type="Gene3D" id="3.90.470.20">
    <property type="entry name" value="4'-phosphopantetheinyl transferase domain"/>
    <property type="match status" value="2"/>
</dbReference>
<evidence type="ECO:0000256" key="1">
    <source>
        <dbReference type="ARBA" id="ARBA00010990"/>
    </source>
</evidence>
<gene>
    <name evidence="4" type="ORF">FG87_25300</name>
</gene>
<evidence type="ECO:0000259" key="3">
    <source>
        <dbReference type="Pfam" id="PF01648"/>
    </source>
</evidence>
<keyword evidence="5" id="KW-1185">Reference proteome</keyword>